<organism evidence="3 4">
    <name type="scientific">Amycolatopsis balhimycina DSM 5908</name>
    <dbReference type="NCBI Taxonomy" id="1081091"/>
    <lineage>
        <taxon>Bacteria</taxon>
        <taxon>Bacillati</taxon>
        <taxon>Actinomycetota</taxon>
        <taxon>Actinomycetes</taxon>
        <taxon>Pseudonocardiales</taxon>
        <taxon>Pseudonocardiaceae</taxon>
        <taxon>Amycolatopsis</taxon>
    </lineage>
</organism>
<evidence type="ECO:0000313" key="4">
    <source>
        <dbReference type="Proteomes" id="UP000286716"/>
    </source>
</evidence>
<dbReference type="NCBIfam" id="NF040526">
    <property type="entry name" value="SCO0930_lipo"/>
    <property type="match status" value="1"/>
</dbReference>
<dbReference type="PANTHER" id="PTHR39335">
    <property type="entry name" value="BLL4220 PROTEIN"/>
    <property type="match status" value="1"/>
</dbReference>
<evidence type="ECO:0000256" key="1">
    <source>
        <dbReference type="SAM" id="MobiDB-lite"/>
    </source>
</evidence>
<proteinExistence type="predicted"/>
<dbReference type="AlphaFoldDB" id="A0A428W4J1"/>
<dbReference type="InterPro" id="IPR047910">
    <property type="entry name" value="SCO0930-like"/>
</dbReference>
<dbReference type="InterPro" id="IPR005297">
    <property type="entry name" value="Lipoprotein_repeat"/>
</dbReference>
<dbReference type="GO" id="GO:0043448">
    <property type="term" value="P:alkane catabolic process"/>
    <property type="evidence" value="ECO:0007669"/>
    <property type="project" value="TreeGrafter"/>
</dbReference>
<evidence type="ECO:0000313" key="3">
    <source>
        <dbReference type="EMBL" id="RSM38008.1"/>
    </source>
</evidence>
<dbReference type="OrthoDB" id="597632at2"/>
<dbReference type="RefSeq" id="WP_020645022.1">
    <property type="nucleotide sequence ID" value="NZ_QHHU01000062.1"/>
</dbReference>
<feature type="chain" id="PRO_5038655473" description="Lipoprotein" evidence="2">
    <location>
        <begin position="22"/>
        <end position="326"/>
    </location>
</feature>
<feature type="compositionally biased region" description="Low complexity" evidence="1">
    <location>
        <begin position="175"/>
        <end position="187"/>
    </location>
</feature>
<accession>A0A428W4J1</accession>
<name>A0A428W4J1_AMYBA</name>
<dbReference type="Pfam" id="PF03640">
    <property type="entry name" value="Lipoprotein_15"/>
    <property type="match status" value="4"/>
</dbReference>
<dbReference type="Proteomes" id="UP000286716">
    <property type="component" value="Unassembled WGS sequence"/>
</dbReference>
<keyword evidence="2" id="KW-0732">Signal</keyword>
<evidence type="ECO:0000256" key="2">
    <source>
        <dbReference type="SAM" id="SignalP"/>
    </source>
</evidence>
<reference evidence="3 4" key="1">
    <citation type="submission" date="2018-05" db="EMBL/GenBank/DDBJ databases">
        <title>Evolution of GPA BGCs.</title>
        <authorList>
            <person name="Waglechner N."/>
            <person name="Wright G.D."/>
        </authorList>
    </citation>
    <scope>NUCLEOTIDE SEQUENCE [LARGE SCALE GENOMIC DNA]</scope>
    <source>
        <strain evidence="3 4">DSM 5908</strain>
    </source>
</reference>
<feature type="signal peptide" evidence="2">
    <location>
        <begin position="1"/>
        <end position="21"/>
    </location>
</feature>
<dbReference type="PROSITE" id="PS51257">
    <property type="entry name" value="PROKAR_LIPOPROTEIN"/>
    <property type="match status" value="1"/>
</dbReference>
<protein>
    <recommendedName>
        <fullName evidence="5">Lipoprotein</fullName>
    </recommendedName>
</protein>
<feature type="region of interest" description="Disordered" evidence="1">
    <location>
        <begin position="170"/>
        <end position="190"/>
    </location>
</feature>
<gene>
    <name evidence="3" type="ORF">DMA12_34485</name>
</gene>
<dbReference type="PANTHER" id="PTHR39335:SF1">
    <property type="entry name" value="BLL4220 PROTEIN"/>
    <property type="match status" value="1"/>
</dbReference>
<dbReference type="EMBL" id="QHHU01000062">
    <property type="protein sequence ID" value="RSM38008.1"/>
    <property type="molecule type" value="Genomic_DNA"/>
</dbReference>
<keyword evidence="4" id="KW-1185">Reference proteome</keyword>
<evidence type="ECO:0008006" key="5">
    <source>
        <dbReference type="Google" id="ProtNLM"/>
    </source>
</evidence>
<comment type="caution">
    <text evidence="3">The sequence shown here is derived from an EMBL/GenBank/DDBJ whole genome shotgun (WGS) entry which is preliminary data.</text>
</comment>
<sequence>MNRARPVAALSLALAALALVAACGTNPYATSSTVLALGAQQQPASAVPAGSVGSVAGQAQLTVSTVEGLGAVLADAGGHTLYRYAKDTANPPTSACAGACAETWPPLLSDVPVTAAGVDSRLVGSVVRPDGRKQVTVAGWPVYTYAKDTGPGVALGRNVSADWAAITPTGKKAAGDPATDPAAATPGVSPTVGTTDIGGLGSVLTDSAGRTLYLFTKDGRGSGKSTCDGACAQKWPPVPADGRIIAAGGIDAGLLGRIRRADGSSQLTVGGWPAYTYAQDGAPGEANGHGAGNTWYAVEPNGCKVDPARRPDARQAITASSATSGY</sequence>